<dbReference type="AlphaFoldDB" id="I4EK95"/>
<keyword evidence="1" id="KW-0812">Transmembrane</keyword>
<evidence type="ECO:0000256" key="1">
    <source>
        <dbReference type="SAM" id="Phobius"/>
    </source>
</evidence>
<keyword evidence="1" id="KW-1133">Transmembrane helix</keyword>
<accession>I4EK95</accession>
<dbReference type="RefSeq" id="WP_008479773.1">
    <property type="nucleotide sequence ID" value="NZ_CAGS01000388.1"/>
</dbReference>
<keyword evidence="3" id="KW-1185">Reference proteome</keyword>
<comment type="caution">
    <text evidence="2">The sequence shown here is derived from an EMBL/GenBank/DDBJ whole genome shotgun (WGS) entry which is preliminary data.</text>
</comment>
<feature type="transmembrane region" description="Helical" evidence="1">
    <location>
        <begin position="37"/>
        <end position="59"/>
    </location>
</feature>
<sequence>MVADWVQVQLGVFALVAAFWILFATRWMHWMNPRLANLGYLATIFSTVFGLFLIGTGIIG</sequence>
<evidence type="ECO:0000313" key="2">
    <source>
        <dbReference type="EMBL" id="CCF85107.1"/>
    </source>
</evidence>
<dbReference type="EMBL" id="CAGS01000388">
    <property type="protein sequence ID" value="CCF85107.1"/>
    <property type="molecule type" value="Genomic_DNA"/>
</dbReference>
<keyword evidence="1" id="KW-0472">Membrane</keyword>
<proteinExistence type="predicted"/>
<gene>
    <name evidence="2" type="ORF">NITHO_4480008</name>
</gene>
<reference evidence="2 3" key="1">
    <citation type="journal article" date="2012" name="ISME J.">
        <title>Nitrification expanded: discovery, physiology and genomics of a nitrite-oxidizing bacterium from the phylum Chloroflexi.</title>
        <authorList>
            <person name="Sorokin D.Y."/>
            <person name="Lucker S."/>
            <person name="Vejmelkova D."/>
            <person name="Kostrikina N.A."/>
            <person name="Kleerebezem R."/>
            <person name="Rijpstra W.I."/>
            <person name="Damste J.S."/>
            <person name="Le Paslier D."/>
            <person name="Muyzer G."/>
            <person name="Wagner M."/>
            <person name="van Loosdrecht M.C."/>
            <person name="Daims H."/>
        </authorList>
    </citation>
    <scope>NUCLEOTIDE SEQUENCE [LARGE SCALE GENOMIC DNA]</scope>
    <source>
        <strain evidence="3">none</strain>
    </source>
</reference>
<organism evidence="2 3">
    <name type="scientific">Nitrolancea hollandica Lb</name>
    <dbReference type="NCBI Taxonomy" id="1129897"/>
    <lineage>
        <taxon>Bacteria</taxon>
        <taxon>Pseudomonadati</taxon>
        <taxon>Thermomicrobiota</taxon>
        <taxon>Thermomicrobia</taxon>
        <taxon>Sphaerobacterales</taxon>
        <taxon>Sphaerobacterineae</taxon>
        <taxon>Sphaerobacteraceae</taxon>
        <taxon>Nitrolancea</taxon>
    </lineage>
</organism>
<dbReference type="Proteomes" id="UP000004221">
    <property type="component" value="Unassembled WGS sequence"/>
</dbReference>
<evidence type="ECO:0000313" key="3">
    <source>
        <dbReference type="Proteomes" id="UP000004221"/>
    </source>
</evidence>
<feature type="transmembrane region" description="Helical" evidence="1">
    <location>
        <begin position="6"/>
        <end position="25"/>
    </location>
</feature>
<name>I4EK95_9BACT</name>
<protein>
    <submittedName>
        <fullName evidence="2">Uncharacterized protein</fullName>
    </submittedName>
</protein>